<evidence type="ECO:0000256" key="2">
    <source>
        <dbReference type="ARBA" id="ARBA00005417"/>
    </source>
</evidence>
<dbReference type="PROSITE" id="PS50893">
    <property type="entry name" value="ABC_TRANSPORTER_2"/>
    <property type="match status" value="1"/>
</dbReference>
<protein>
    <submittedName>
        <fullName evidence="9">Oligopeptide transport system permease protein OppB</fullName>
    </submittedName>
</protein>
<dbReference type="SMART" id="SM00382">
    <property type="entry name" value="AAA"/>
    <property type="match status" value="1"/>
</dbReference>
<dbReference type="NCBIfam" id="TIGR01727">
    <property type="entry name" value="oligo_HPY"/>
    <property type="match status" value="1"/>
</dbReference>
<keyword evidence="10" id="KW-1185">Reference proteome</keyword>
<dbReference type="PROSITE" id="PS00211">
    <property type="entry name" value="ABC_TRANSPORTER_1"/>
    <property type="match status" value="1"/>
</dbReference>
<evidence type="ECO:0000256" key="3">
    <source>
        <dbReference type="ARBA" id="ARBA00022448"/>
    </source>
</evidence>
<dbReference type="InterPro" id="IPR017871">
    <property type="entry name" value="ABC_transporter-like_CS"/>
</dbReference>
<organism evidence="9 10">
    <name type="scientific">Paenibacillus pasadenensis</name>
    <dbReference type="NCBI Taxonomy" id="217090"/>
    <lineage>
        <taxon>Bacteria</taxon>
        <taxon>Bacillati</taxon>
        <taxon>Bacillota</taxon>
        <taxon>Bacilli</taxon>
        <taxon>Bacillales</taxon>
        <taxon>Paenibacillaceae</taxon>
        <taxon>Paenibacillus</taxon>
    </lineage>
</organism>
<evidence type="ECO:0000256" key="5">
    <source>
        <dbReference type="ARBA" id="ARBA00022741"/>
    </source>
</evidence>
<proteinExistence type="inferred from homology"/>
<evidence type="ECO:0000256" key="6">
    <source>
        <dbReference type="ARBA" id="ARBA00022840"/>
    </source>
</evidence>
<evidence type="ECO:0000313" key="9">
    <source>
        <dbReference type="EMBL" id="PLT44940.1"/>
    </source>
</evidence>
<keyword evidence="5" id="KW-0547">Nucleotide-binding</keyword>
<keyword evidence="3" id="KW-0813">Transport</keyword>
<dbReference type="Proteomes" id="UP000234789">
    <property type="component" value="Unassembled WGS sequence"/>
</dbReference>
<dbReference type="PANTHER" id="PTHR43297">
    <property type="entry name" value="OLIGOPEPTIDE TRANSPORT ATP-BINDING PROTEIN APPD"/>
    <property type="match status" value="1"/>
</dbReference>
<comment type="caution">
    <text evidence="9">The sequence shown here is derived from an EMBL/GenBank/DDBJ whole genome shotgun (WGS) entry which is preliminary data.</text>
</comment>
<keyword evidence="6" id="KW-0067">ATP-binding</keyword>
<reference evidence="9 10" key="1">
    <citation type="submission" date="2017-05" db="EMBL/GenBank/DDBJ databases">
        <title>Functional genome analysis of Paenibacillus pasadenensis strain R16: insights on endophytic life style and antifungal activity.</title>
        <authorList>
            <person name="Passera A."/>
            <person name="Marcolungo L."/>
            <person name="Casati P."/>
            <person name="Brasca M."/>
            <person name="Quaglino F."/>
            <person name="Delledonne M."/>
        </authorList>
    </citation>
    <scope>NUCLEOTIDE SEQUENCE [LARGE SCALE GENOMIC DNA]</scope>
    <source>
        <strain evidence="9 10">R16</strain>
    </source>
</reference>
<dbReference type="InterPro" id="IPR003593">
    <property type="entry name" value="AAA+_ATPase"/>
</dbReference>
<comment type="subcellular location">
    <subcellularLocation>
        <location evidence="1">Cell membrane</location>
        <topology evidence="1">Peripheral membrane protein</topology>
    </subcellularLocation>
</comment>
<name>A0A2N5N3P7_9BACL</name>
<accession>A0A2N5N3P7</accession>
<dbReference type="GO" id="GO:0005524">
    <property type="term" value="F:ATP binding"/>
    <property type="evidence" value="ECO:0007669"/>
    <property type="project" value="UniProtKB-KW"/>
</dbReference>
<evidence type="ECO:0000259" key="8">
    <source>
        <dbReference type="PROSITE" id="PS50893"/>
    </source>
</evidence>
<gene>
    <name evidence="9" type="ORF">B8V81_3371</name>
</gene>
<dbReference type="Gene3D" id="3.40.50.300">
    <property type="entry name" value="P-loop containing nucleotide triphosphate hydrolases"/>
    <property type="match status" value="1"/>
</dbReference>
<dbReference type="GO" id="GO:0015833">
    <property type="term" value="P:peptide transport"/>
    <property type="evidence" value="ECO:0007669"/>
    <property type="project" value="InterPro"/>
</dbReference>
<dbReference type="GO" id="GO:0005886">
    <property type="term" value="C:plasma membrane"/>
    <property type="evidence" value="ECO:0007669"/>
    <property type="project" value="UniProtKB-SubCell"/>
</dbReference>
<dbReference type="EMBL" id="NFEZ01000004">
    <property type="protein sequence ID" value="PLT44940.1"/>
    <property type="molecule type" value="Genomic_DNA"/>
</dbReference>
<dbReference type="AlphaFoldDB" id="A0A2N5N3P7"/>
<comment type="similarity">
    <text evidence="2">Belongs to the ABC transporter superfamily.</text>
</comment>
<sequence>MDSMEALLDIRELQTHFQTEAGVLRAVDGVSLRVREGETVCIVGESGCGKSMTAMSVLGLVEGPSGKVAGGEVRFGGRDLLRMSRHELRTLRGHELSMIFQEPMSSLNPVLTIGRQIAEPLREHLRLGRKEAERRAVELIREVGISRPEQIAGAYPHELSGGMLQRVMIAIAVSCKPKLLIADEPTTALDVTIQAQILDLLRGLQEKSGMALLLITHDLGVVAEMADYVIVMYAGKVVEEGEVERLFREPRHPYTQGLLRSKPVLGQVREELYSIPGQVPNPLELGAGCAFADRCEFAMDRCRRQEPPLAPVGSDQQAACWLHGKEGQHE</sequence>
<keyword evidence="7" id="KW-0472">Membrane</keyword>
<evidence type="ECO:0000256" key="7">
    <source>
        <dbReference type="ARBA" id="ARBA00023136"/>
    </source>
</evidence>
<dbReference type="InterPro" id="IPR027417">
    <property type="entry name" value="P-loop_NTPase"/>
</dbReference>
<dbReference type="InterPro" id="IPR013563">
    <property type="entry name" value="Oligopep_ABC_C"/>
</dbReference>
<evidence type="ECO:0000313" key="10">
    <source>
        <dbReference type="Proteomes" id="UP000234789"/>
    </source>
</evidence>
<dbReference type="Pfam" id="PF08352">
    <property type="entry name" value="oligo_HPY"/>
    <property type="match status" value="1"/>
</dbReference>
<dbReference type="InterPro" id="IPR003439">
    <property type="entry name" value="ABC_transporter-like_ATP-bd"/>
</dbReference>
<dbReference type="FunFam" id="3.40.50.300:FF:000016">
    <property type="entry name" value="Oligopeptide ABC transporter ATP-binding component"/>
    <property type="match status" value="1"/>
</dbReference>
<dbReference type="Pfam" id="PF00005">
    <property type="entry name" value="ABC_tran"/>
    <property type="match status" value="1"/>
</dbReference>
<dbReference type="PANTHER" id="PTHR43297:SF2">
    <property type="entry name" value="DIPEPTIDE TRANSPORT ATP-BINDING PROTEIN DPPD"/>
    <property type="match status" value="1"/>
</dbReference>
<dbReference type="InterPro" id="IPR050388">
    <property type="entry name" value="ABC_Ni/Peptide_Import"/>
</dbReference>
<dbReference type="CDD" id="cd03257">
    <property type="entry name" value="ABC_NikE_OppD_transporters"/>
    <property type="match status" value="1"/>
</dbReference>
<keyword evidence="4" id="KW-1003">Cell membrane</keyword>
<dbReference type="GO" id="GO:0016887">
    <property type="term" value="F:ATP hydrolysis activity"/>
    <property type="evidence" value="ECO:0007669"/>
    <property type="project" value="InterPro"/>
</dbReference>
<feature type="domain" description="ABC transporter" evidence="8">
    <location>
        <begin position="10"/>
        <end position="259"/>
    </location>
</feature>
<dbReference type="SUPFAM" id="SSF52540">
    <property type="entry name" value="P-loop containing nucleoside triphosphate hydrolases"/>
    <property type="match status" value="1"/>
</dbReference>
<evidence type="ECO:0000256" key="4">
    <source>
        <dbReference type="ARBA" id="ARBA00022475"/>
    </source>
</evidence>
<evidence type="ECO:0000256" key="1">
    <source>
        <dbReference type="ARBA" id="ARBA00004202"/>
    </source>
</evidence>